<feature type="transmembrane region" description="Helical" evidence="13">
    <location>
        <begin position="201"/>
        <end position="220"/>
    </location>
</feature>
<organism evidence="14 15">
    <name type="scientific">Ciona savignyi</name>
    <name type="common">Pacific transparent sea squirt</name>
    <dbReference type="NCBI Taxonomy" id="51511"/>
    <lineage>
        <taxon>Eukaryota</taxon>
        <taxon>Metazoa</taxon>
        <taxon>Chordata</taxon>
        <taxon>Tunicata</taxon>
        <taxon>Ascidiacea</taxon>
        <taxon>Phlebobranchia</taxon>
        <taxon>Cionidae</taxon>
        <taxon>Ciona</taxon>
    </lineage>
</organism>
<dbReference type="GO" id="GO:0015693">
    <property type="term" value="P:magnesium ion transport"/>
    <property type="evidence" value="ECO:0007669"/>
    <property type="project" value="UniProtKB-ARBA"/>
</dbReference>
<comment type="function">
    <text evidence="1">Subunit of the oligosaccharyl transferase (OST) complex that catalyzes the initial transfer of a defined glycan (Glc(3)Man(9)GlcNAc(2) in eukaryotes) from the lipid carrier dolichol-pyrophosphate to an asparagine residue within an Asn-X-Ser/Thr consensus motif in nascent polypeptide chains, the first step in protein N-glycosylation. N-glycosylation occurs cotranslationally and the complex associates with the Sec61 complex at the channel-forming translocon complex that mediates protein translocation across the endoplasmic reticulum (ER). All subunits are required for a maximal enzyme activity.</text>
</comment>
<name>H2Z667_CIOSA</name>
<evidence type="ECO:0000256" key="3">
    <source>
        <dbReference type="ARBA" id="ARBA00009561"/>
    </source>
</evidence>
<dbReference type="InterPro" id="IPR036249">
    <property type="entry name" value="Thioredoxin-like_sf"/>
</dbReference>
<comment type="subcellular location">
    <subcellularLocation>
        <location evidence="2">Endoplasmic reticulum membrane</location>
        <topology evidence="2">Multi-pass membrane protein</topology>
    </subcellularLocation>
</comment>
<evidence type="ECO:0000256" key="11">
    <source>
        <dbReference type="ARBA" id="ARBA00023157"/>
    </source>
</evidence>
<keyword evidence="7" id="KW-0256">Endoplasmic reticulum</keyword>
<keyword evidence="4" id="KW-0813">Transport</keyword>
<accession>H2Z667</accession>
<dbReference type="FunFam" id="3.40.30.10:FF:000009">
    <property type="entry name" value="Tumor suppressor candidate 3"/>
    <property type="match status" value="1"/>
</dbReference>
<dbReference type="PANTHER" id="PTHR12692:SF0">
    <property type="entry name" value="GH11935P"/>
    <property type="match status" value="1"/>
</dbReference>
<dbReference type="InterPro" id="IPR021149">
    <property type="entry name" value="OligosaccharylTrfase_OST3/OST6"/>
</dbReference>
<dbReference type="Ensembl" id="ENSCSAVT00000013228.1">
    <property type="protein sequence ID" value="ENSCSAVP00000013079.1"/>
    <property type="gene ID" value="ENSCSAVG00000007683.1"/>
</dbReference>
<dbReference type="eggNOG" id="KOG2603">
    <property type="taxonomic scope" value="Eukaryota"/>
</dbReference>
<reference evidence="14" key="3">
    <citation type="submission" date="2025-09" db="UniProtKB">
        <authorList>
            <consortium name="Ensembl"/>
        </authorList>
    </citation>
    <scope>IDENTIFICATION</scope>
</reference>
<evidence type="ECO:0000256" key="5">
    <source>
        <dbReference type="ARBA" id="ARBA00022692"/>
    </source>
</evidence>
<keyword evidence="15" id="KW-1185">Reference proteome</keyword>
<evidence type="ECO:0000256" key="12">
    <source>
        <dbReference type="ARBA" id="ARBA00043952"/>
    </source>
</evidence>
<evidence type="ECO:0008006" key="16">
    <source>
        <dbReference type="Google" id="ProtNLM"/>
    </source>
</evidence>
<dbReference type="STRING" id="51511.ENSCSAVP00000013079"/>
<keyword evidence="9 13" id="KW-1133">Transmembrane helix</keyword>
<comment type="similarity">
    <text evidence="3">Belongs to the OST3/OST6 family.</text>
</comment>
<dbReference type="InParanoid" id="H2Z667"/>
<protein>
    <recommendedName>
        <fullName evidence="16">Magnesium transporter protein 1</fullName>
    </recommendedName>
</protein>
<evidence type="ECO:0000256" key="8">
    <source>
        <dbReference type="ARBA" id="ARBA00022842"/>
    </source>
</evidence>
<dbReference type="GO" id="GO:0018279">
    <property type="term" value="P:protein N-linked glycosylation via asparagine"/>
    <property type="evidence" value="ECO:0007669"/>
    <property type="project" value="TreeGrafter"/>
</dbReference>
<dbReference type="SUPFAM" id="SSF52833">
    <property type="entry name" value="Thioredoxin-like"/>
    <property type="match status" value="1"/>
</dbReference>
<evidence type="ECO:0000256" key="2">
    <source>
        <dbReference type="ARBA" id="ARBA00004477"/>
    </source>
</evidence>
<keyword evidence="11" id="KW-1015">Disulfide bond</keyword>
<keyword evidence="8" id="KW-0460">Magnesium</keyword>
<evidence type="ECO:0000256" key="10">
    <source>
        <dbReference type="ARBA" id="ARBA00023136"/>
    </source>
</evidence>
<dbReference type="AlphaFoldDB" id="H2Z667"/>
<evidence type="ECO:0000256" key="7">
    <source>
        <dbReference type="ARBA" id="ARBA00022824"/>
    </source>
</evidence>
<evidence type="ECO:0000313" key="15">
    <source>
        <dbReference type="Proteomes" id="UP000007875"/>
    </source>
</evidence>
<reference evidence="14" key="2">
    <citation type="submission" date="2025-08" db="UniProtKB">
        <authorList>
            <consortium name="Ensembl"/>
        </authorList>
    </citation>
    <scope>IDENTIFICATION</scope>
</reference>
<dbReference type="GeneTree" id="ENSGT00390000012030"/>
<evidence type="ECO:0000313" key="14">
    <source>
        <dbReference type="Ensembl" id="ENSCSAVP00000013079.1"/>
    </source>
</evidence>
<keyword evidence="10 13" id="KW-0472">Membrane</keyword>
<reference evidence="15" key="1">
    <citation type="submission" date="2003-08" db="EMBL/GenBank/DDBJ databases">
        <authorList>
            <person name="Birren B."/>
            <person name="Nusbaum C."/>
            <person name="Abebe A."/>
            <person name="Abouelleil A."/>
            <person name="Adekoya E."/>
            <person name="Ait-zahra M."/>
            <person name="Allen N."/>
            <person name="Allen T."/>
            <person name="An P."/>
            <person name="Anderson M."/>
            <person name="Anderson S."/>
            <person name="Arachchi H."/>
            <person name="Armbruster J."/>
            <person name="Bachantsang P."/>
            <person name="Baldwin J."/>
            <person name="Barry A."/>
            <person name="Bayul T."/>
            <person name="Blitshsteyn B."/>
            <person name="Bloom T."/>
            <person name="Blye J."/>
            <person name="Boguslavskiy L."/>
            <person name="Borowsky M."/>
            <person name="Boukhgalter B."/>
            <person name="Brunache A."/>
            <person name="Butler J."/>
            <person name="Calixte N."/>
            <person name="Calvo S."/>
            <person name="Camarata J."/>
            <person name="Campo K."/>
            <person name="Chang J."/>
            <person name="Cheshatsang Y."/>
            <person name="Citroen M."/>
            <person name="Collymore A."/>
            <person name="Considine T."/>
            <person name="Cook A."/>
            <person name="Cooke P."/>
            <person name="Corum B."/>
            <person name="Cuomo C."/>
            <person name="David R."/>
            <person name="Dawoe T."/>
            <person name="Degray S."/>
            <person name="Dodge S."/>
            <person name="Dooley K."/>
            <person name="Dorje P."/>
            <person name="Dorjee K."/>
            <person name="Dorris L."/>
            <person name="Duffey N."/>
            <person name="Dupes A."/>
            <person name="Elkins T."/>
            <person name="Engels R."/>
            <person name="Erickson J."/>
            <person name="Farina A."/>
            <person name="Faro S."/>
            <person name="Ferreira P."/>
            <person name="Fischer H."/>
            <person name="Fitzgerald M."/>
            <person name="Foley K."/>
            <person name="Gage D."/>
            <person name="Galagan J."/>
            <person name="Gearin G."/>
            <person name="Gnerre S."/>
            <person name="Gnirke A."/>
            <person name="Goyette A."/>
            <person name="Graham J."/>
            <person name="Grandbois E."/>
            <person name="Gyaltsen K."/>
            <person name="Hafez N."/>
            <person name="Hagopian D."/>
            <person name="Hagos B."/>
            <person name="Hall J."/>
            <person name="Hatcher B."/>
            <person name="Heller A."/>
            <person name="Higgins H."/>
            <person name="Honan T."/>
            <person name="Horn A."/>
            <person name="Houde N."/>
            <person name="Hughes L."/>
            <person name="Hulme W."/>
            <person name="Husby E."/>
            <person name="Iliev I."/>
            <person name="Jaffe D."/>
            <person name="Jones C."/>
            <person name="Kamal M."/>
            <person name="Kamat A."/>
            <person name="Kamvysselis M."/>
            <person name="Karlsson E."/>
            <person name="Kells C."/>
            <person name="Kieu A."/>
            <person name="Kisner P."/>
            <person name="Kodira C."/>
            <person name="Kulbokas E."/>
            <person name="Labutti K."/>
            <person name="Lama D."/>
            <person name="Landers T."/>
            <person name="Leger J."/>
            <person name="Levine S."/>
            <person name="Lewis D."/>
            <person name="Lewis T."/>
            <person name="Lindblad-toh K."/>
            <person name="Liu X."/>
            <person name="Lokyitsang T."/>
            <person name="Lokyitsang Y."/>
            <person name="Lucien O."/>
            <person name="Lui A."/>
            <person name="Ma L.J."/>
            <person name="Mabbitt R."/>
            <person name="Macdonald J."/>
            <person name="Maclean C."/>
            <person name="Major J."/>
            <person name="Manning J."/>
            <person name="Marabella R."/>
            <person name="Maru K."/>
            <person name="Matthews C."/>
            <person name="Mauceli E."/>
            <person name="Mccarthy M."/>
            <person name="Mcdonough S."/>
            <person name="Mcghee T."/>
            <person name="Meldrim J."/>
            <person name="Meneus L."/>
            <person name="Mesirov J."/>
            <person name="Mihalev A."/>
            <person name="Mihova T."/>
            <person name="Mikkelsen T."/>
            <person name="Mlenga V."/>
            <person name="Moru K."/>
            <person name="Mozes J."/>
            <person name="Mulrain L."/>
            <person name="Munson G."/>
            <person name="Naylor J."/>
            <person name="Newes C."/>
            <person name="Nguyen C."/>
            <person name="Nguyen N."/>
            <person name="Nguyen T."/>
            <person name="Nicol R."/>
            <person name="Nielsen C."/>
            <person name="Nizzari M."/>
            <person name="Norbu C."/>
            <person name="Norbu N."/>
            <person name="O'donnell P."/>
            <person name="Okoawo O."/>
            <person name="O'leary S."/>
            <person name="Omotosho B."/>
            <person name="O'neill K."/>
            <person name="Osman S."/>
            <person name="Parker S."/>
            <person name="Perrin D."/>
            <person name="Phunkhang P."/>
            <person name="Piqani B."/>
            <person name="Purcell S."/>
            <person name="Rachupka T."/>
            <person name="Ramasamy U."/>
            <person name="Rameau R."/>
            <person name="Ray V."/>
            <person name="Raymond C."/>
            <person name="Retta R."/>
            <person name="Richardson S."/>
            <person name="Rise C."/>
            <person name="Rodriguez J."/>
            <person name="Rogers J."/>
            <person name="Rogov P."/>
            <person name="Rutman M."/>
            <person name="Schupbach R."/>
            <person name="Seaman C."/>
            <person name="Settipalli S."/>
            <person name="Sharpe T."/>
            <person name="Sheridan J."/>
            <person name="Sherpa N."/>
            <person name="Shi J."/>
            <person name="Smirnov S."/>
            <person name="Smith C."/>
            <person name="Sougnez C."/>
            <person name="Spencer B."/>
            <person name="Stalker J."/>
            <person name="Stange-thomann N."/>
            <person name="Stavropoulos S."/>
            <person name="Stetson K."/>
            <person name="Stone C."/>
            <person name="Stone S."/>
            <person name="Stubbs M."/>
            <person name="Talamas J."/>
            <person name="Tchuinga P."/>
            <person name="Tenzing P."/>
            <person name="Tesfaye S."/>
            <person name="Theodore J."/>
            <person name="Thoulutsang Y."/>
            <person name="Topham K."/>
            <person name="Towey S."/>
            <person name="Tsamla T."/>
            <person name="Tsomo N."/>
            <person name="Vallee D."/>
            <person name="Vassiliev H."/>
            <person name="Venkataraman V."/>
            <person name="Vinson J."/>
            <person name="Vo A."/>
            <person name="Wade C."/>
            <person name="Wang S."/>
            <person name="Wangchuk T."/>
            <person name="Wangdi T."/>
            <person name="Whittaker C."/>
            <person name="Wilkinson J."/>
            <person name="Wu Y."/>
            <person name="Wyman D."/>
            <person name="Yadav S."/>
            <person name="Yang S."/>
            <person name="Yang X."/>
            <person name="Yeager S."/>
            <person name="Yee E."/>
            <person name="Young G."/>
            <person name="Zainoun J."/>
            <person name="Zembeck L."/>
            <person name="Zimmer A."/>
            <person name="Zody M."/>
            <person name="Lander E."/>
        </authorList>
    </citation>
    <scope>NUCLEOTIDE SEQUENCE [LARGE SCALE GENOMIC DNA]</scope>
</reference>
<dbReference type="GO" id="GO:0008250">
    <property type="term" value="C:oligosaccharyltransferase complex"/>
    <property type="evidence" value="ECO:0007669"/>
    <property type="project" value="TreeGrafter"/>
</dbReference>
<dbReference type="PANTHER" id="PTHR12692">
    <property type="entry name" value="DOLICHYL-DIPHOSPHOOLIGOSACCHARIDE--PROTEIN GLYCOSYLTRANSFERASE-RELATED"/>
    <property type="match status" value="1"/>
</dbReference>
<keyword evidence="6" id="KW-0732">Signal</keyword>
<dbReference type="OMA" id="IFQQMNL"/>
<proteinExistence type="inferred from homology"/>
<dbReference type="Gene3D" id="3.40.30.10">
    <property type="entry name" value="Glutaredoxin"/>
    <property type="match status" value="1"/>
</dbReference>
<dbReference type="FunCoup" id="H2Z667">
    <property type="interactions" value="60"/>
</dbReference>
<evidence type="ECO:0000256" key="1">
    <source>
        <dbReference type="ARBA" id="ARBA00002791"/>
    </source>
</evidence>
<keyword evidence="5 13" id="KW-0812">Transmembrane</keyword>
<evidence type="ECO:0000256" key="6">
    <source>
        <dbReference type="ARBA" id="ARBA00022729"/>
    </source>
</evidence>
<comment type="pathway">
    <text evidence="12">Protein modification.</text>
</comment>
<sequence>ISALLVVFATVCSCKTKQEILEDKVKQLTEWSNRRTVIQMNTNKFSTYVKTKPRNYSTIVMFTALDSKRGCSVCREANDEFTILANSYRFSPAYSNSLFFVMVDFDDGSEVFQSLGLNSAPAFMHFPAKGKRKGADTYDIQRLGFHADNLAKWMSERTEVVVRIFRPPNYTGTVVLVLLFSLAGGLLYVRRNSLEFFYNKTFWSIVSIFIVLAMTSGQMWNHIRGPPYYHRNPQNGAIHYIHGSSQGQLVAETHIIMLIHGAIVAGFIMLNEAHHPKADISKRRDSILYSSDQMFYSRYGLATPKEQIPYKLHFYGYWRTCLGCFLSQLTHVHFPTKVPRLSLQLPS</sequence>
<dbReference type="CDD" id="cd02947">
    <property type="entry name" value="TRX_family"/>
    <property type="match status" value="1"/>
</dbReference>
<evidence type="ECO:0000256" key="9">
    <source>
        <dbReference type="ARBA" id="ARBA00022989"/>
    </source>
</evidence>
<feature type="transmembrane region" description="Helical" evidence="13">
    <location>
        <begin position="170"/>
        <end position="189"/>
    </location>
</feature>
<evidence type="ECO:0000256" key="4">
    <source>
        <dbReference type="ARBA" id="ARBA00022448"/>
    </source>
</evidence>
<evidence type="ECO:0000256" key="13">
    <source>
        <dbReference type="SAM" id="Phobius"/>
    </source>
</evidence>
<feature type="transmembrane region" description="Helical" evidence="13">
    <location>
        <begin position="255"/>
        <end position="274"/>
    </location>
</feature>
<dbReference type="Proteomes" id="UP000007875">
    <property type="component" value="Unassembled WGS sequence"/>
</dbReference>
<dbReference type="Pfam" id="PF04756">
    <property type="entry name" value="OST3_OST6"/>
    <property type="match status" value="1"/>
</dbReference>